<keyword evidence="2" id="KW-1185">Reference proteome</keyword>
<comment type="caution">
    <text evidence="1">The sequence shown here is derived from an EMBL/GenBank/DDBJ whole genome shotgun (WGS) entry which is preliminary data.</text>
</comment>
<dbReference type="Gene3D" id="3.30.70.1260">
    <property type="entry name" value="bacterial protein sp0830 like"/>
    <property type="match status" value="1"/>
</dbReference>
<name>A0ABY0CXD8_9DELT</name>
<evidence type="ECO:0000313" key="2">
    <source>
        <dbReference type="Proteomes" id="UP000282926"/>
    </source>
</evidence>
<dbReference type="Pfam" id="PF08002">
    <property type="entry name" value="DUF1697"/>
    <property type="match status" value="1"/>
</dbReference>
<dbReference type="SUPFAM" id="SSF160379">
    <property type="entry name" value="SP0830-like"/>
    <property type="match status" value="1"/>
</dbReference>
<proteinExistence type="predicted"/>
<gene>
    <name evidence="1" type="ORF">EA187_03790</name>
</gene>
<dbReference type="InterPro" id="IPR012545">
    <property type="entry name" value="DUF1697"/>
</dbReference>
<dbReference type="Proteomes" id="UP000282926">
    <property type="component" value="Unassembled WGS sequence"/>
</dbReference>
<accession>A0ABY0CXD8</accession>
<dbReference type="PIRSF" id="PIRSF008502">
    <property type="entry name" value="UCP008502"/>
    <property type="match status" value="1"/>
</dbReference>
<dbReference type="PANTHER" id="PTHR36439">
    <property type="entry name" value="BLL4334 PROTEIN"/>
    <property type="match status" value="1"/>
</dbReference>
<protein>
    <submittedName>
        <fullName evidence="1">DUF1697 domain-containing protein</fullName>
    </submittedName>
</protein>
<dbReference type="EMBL" id="SADD01000001">
    <property type="protein sequence ID" value="RVU48562.1"/>
    <property type="molecule type" value="Genomic_DNA"/>
</dbReference>
<sequence>MVNTSEFTEHVVLLRGINVGGVRLKMGDLREALEQAGFEGVRTVLASGNVVLESAEGDPERVKEQAEAALREAFGYEAWVVVISTTELRDVVEGYPFDEEAEGLQPYVTFASERASLDALEVLGSELDAAVERIERGPSVLYWEVVRGQSTKSRLAKEAAKVRYKPTTTTRNMRTLRKILALTR</sequence>
<evidence type="ECO:0000313" key="1">
    <source>
        <dbReference type="EMBL" id="RVU48562.1"/>
    </source>
</evidence>
<reference evidence="1 2" key="1">
    <citation type="submission" date="2019-01" db="EMBL/GenBank/DDBJ databases">
        <title>Lujinxingia litoralis gen. nov., sp. nov. and Lujinxingia sediminis gen. nov., sp. nov., new members in the order Bradymonadales, isolated from coastal sediment.</title>
        <authorList>
            <person name="Li C.-M."/>
        </authorList>
    </citation>
    <scope>NUCLEOTIDE SEQUENCE [LARGE SCALE GENOMIC DNA]</scope>
    <source>
        <strain evidence="1 2">SEH01</strain>
    </source>
</reference>
<dbReference type="PANTHER" id="PTHR36439:SF1">
    <property type="entry name" value="DUF1697 DOMAIN-CONTAINING PROTEIN"/>
    <property type="match status" value="1"/>
</dbReference>
<organism evidence="1 2">
    <name type="scientific">Lujinxingia sediminis</name>
    <dbReference type="NCBI Taxonomy" id="2480984"/>
    <lineage>
        <taxon>Bacteria</taxon>
        <taxon>Deltaproteobacteria</taxon>
        <taxon>Bradymonadales</taxon>
        <taxon>Lujinxingiaceae</taxon>
        <taxon>Lujinxingia</taxon>
    </lineage>
</organism>
<dbReference type="Gene3D" id="3.30.70.1280">
    <property type="entry name" value="SP0830-like domains"/>
    <property type="match status" value="1"/>
</dbReference>